<dbReference type="Gene3D" id="3.40.50.2300">
    <property type="match status" value="1"/>
</dbReference>
<name>A0A7V4E2L5_UNCW3</name>
<dbReference type="Pfam" id="PF01300">
    <property type="entry name" value="Sua5_yciO_yrdC"/>
    <property type="match status" value="1"/>
</dbReference>
<dbReference type="EMBL" id="DTDP01000028">
    <property type="protein sequence ID" value="HGK53534.1"/>
    <property type="molecule type" value="Genomic_DNA"/>
</dbReference>
<feature type="active site" evidence="14">
    <location>
        <position position="225"/>
    </location>
</feature>
<dbReference type="InterPro" id="IPR050156">
    <property type="entry name" value="TC-AMP_synthase_SUA5"/>
</dbReference>
<dbReference type="GO" id="GO:0005737">
    <property type="term" value="C:cytoplasm"/>
    <property type="evidence" value="ECO:0007669"/>
    <property type="project" value="UniProtKB-SubCell"/>
</dbReference>
<comment type="caution">
    <text evidence="16">The sequence shown here is derived from an EMBL/GenBank/DDBJ whole genome shotgun (WGS) entry which is preliminary data.</text>
</comment>
<dbReference type="PROSITE" id="PS51163">
    <property type="entry name" value="YRDC"/>
    <property type="match status" value="1"/>
</dbReference>
<evidence type="ECO:0000256" key="6">
    <source>
        <dbReference type="ARBA" id="ARBA00022679"/>
    </source>
</evidence>
<evidence type="ECO:0000256" key="11">
    <source>
        <dbReference type="ARBA" id="ARBA00022840"/>
    </source>
</evidence>
<protein>
    <recommendedName>
        <fullName evidence="12">L-threonylcarbamoyladenylate synthase</fullName>
        <ecNumber evidence="4">2.7.7.87</ecNumber>
    </recommendedName>
    <alternativeName>
        <fullName evidence="12">L-threonylcarbamoyladenylate synthase</fullName>
    </alternativeName>
</protein>
<dbReference type="PANTHER" id="PTHR17490">
    <property type="entry name" value="SUA5"/>
    <property type="match status" value="1"/>
</dbReference>
<dbReference type="PANTHER" id="PTHR17490:SF16">
    <property type="entry name" value="THREONYLCARBAMOYL-AMP SYNTHASE"/>
    <property type="match status" value="1"/>
</dbReference>
<feature type="active site" description="Nucleophile" evidence="14">
    <location>
        <position position="219"/>
    </location>
</feature>
<keyword evidence="9" id="KW-0547">Nucleotide-binding</keyword>
<evidence type="ECO:0000256" key="4">
    <source>
        <dbReference type="ARBA" id="ARBA00012584"/>
    </source>
</evidence>
<dbReference type="GO" id="GO:0003725">
    <property type="term" value="F:double-stranded RNA binding"/>
    <property type="evidence" value="ECO:0007669"/>
    <property type="project" value="InterPro"/>
</dbReference>
<evidence type="ECO:0000256" key="3">
    <source>
        <dbReference type="ARBA" id="ARBA00011063"/>
    </source>
</evidence>
<sequence>MEIIRNSEIEKISEIIKKGGVIVFPTDTVMGIGTYFLNIQGQKKIYHLKKRKLEKPLVIFIRDRNELKKFVAHKKLGILREKIIQNFWPGPLTCIFKSKIKGGFLWIAKNGTVGVRIPNHPLILEILEKTGPLATTSANISENPPVKSYKKIDPFIKREIGYLIPENSYGFPPSTVIDLSEYPFKILRKGPVSIAAIEELILRKVKIDKSISLNILFVCSGNTCRSPMAAGLLRKYLPYYLRKNVKIKSRGVNAVPLTPISENAKRVLEEIGIDLSFHKAKNIDVDTLEWADFIYVMERRHFMEISKYGFSEKIRLISNEMEIPDPFGGGIDEYRKVLKLLEKPVKKIIKEIEWRYEV</sequence>
<dbReference type="InterPro" id="IPR036196">
    <property type="entry name" value="Ptyr_pPase_sf"/>
</dbReference>
<keyword evidence="10" id="KW-0378">Hydrolase</keyword>
<dbReference type="SUPFAM" id="SSF55821">
    <property type="entry name" value="YrdC/RibB"/>
    <property type="match status" value="1"/>
</dbReference>
<evidence type="ECO:0000256" key="5">
    <source>
        <dbReference type="ARBA" id="ARBA00022490"/>
    </source>
</evidence>
<evidence type="ECO:0000259" key="15">
    <source>
        <dbReference type="PROSITE" id="PS51163"/>
    </source>
</evidence>
<keyword evidence="8" id="KW-0548">Nucleotidyltransferase</keyword>
<dbReference type="AlphaFoldDB" id="A0A7V4E2L5"/>
<evidence type="ECO:0000256" key="2">
    <source>
        <dbReference type="ARBA" id="ARBA00007663"/>
    </source>
</evidence>
<dbReference type="GO" id="GO:0008033">
    <property type="term" value="P:tRNA processing"/>
    <property type="evidence" value="ECO:0007669"/>
    <property type="project" value="UniProtKB-KW"/>
</dbReference>
<reference evidence="16" key="1">
    <citation type="journal article" date="2020" name="mSystems">
        <title>Genome- and Community-Level Interaction Insights into Carbon Utilization and Element Cycling Functions of Hydrothermarchaeota in Hydrothermal Sediment.</title>
        <authorList>
            <person name="Zhou Z."/>
            <person name="Liu Y."/>
            <person name="Xu W."/>
            <person name="Pan J."/>
            <person name="Luo Z.H."/>
            <person name="Li M."/>
        </authorList>
    </citation>
    <scope>NUCLEOTIDE SEQUENCE [LARGE SCALE GENOMIC DNA]</scope>
    <source>
        <strain evidence="16">SpSt-695</strain>
    </source>
</reference>
<feature type="active site" description="Proton donor" evidence="14">
    <location>
        <position position="325"/>
    </location>
</feature>
<dbReference type="Pfam" id="PF01451">
    <property type="entry name" value="LMWPc"/>
    <property type="match status" value="1"/>
</dbReference>
<evidence type="ECO:0000256" key="1">
    <source>
        <dbReference type="ARBA" id="ARBA00004496"/>
    </source>
</evidence>
<dbReference type="InterPro" id="IPR017867">
    <property type="entry name" value="Tyr_phospatase_low_mol_wt"/>
</dbReference>
<organism evidence="16">
    <name type="scientific">candidate division WOR-3 bacterium</name>
    <dbReference type="NCBI Taxonomy" id="2052148"/>
    <lineage>
        <taxon>Bacteria</taxon>
        <taxon>Bacteria division WOR-3</taxon>
    </lineage>
</organism>
<dbReference type="Gene3D" id="3.90.870.10">
    <property type="entry name" value="DHBP synthase"/>
    <property type="match status" value="1"/>
</dbReference>
<dbReference type="GO" id="GO:0005524">
    <property type="term" value="F:ATP binding"/>
    <property type="evidence" value="ECO:0007669"/>
    <property type="project" value="UniProtKB-KW"/>
</dbReference>
<keyword evidence="11" id="KW-0067">ATP-binding</keyword>
<dbReference type="SUPFAM" id="SSF52788">
    <property type="entry name" value="Phosphotyrosine protein phosphatases I"/>
    <property type="match status" value="1"/>
</dbReference>
<comment type="similarity">
    <text evidence="3">Belongs to the low molecular weight phosphotyrosine protein phosphatase family.</text>
</comment>
<evidence type="ECO:0000256" key="7">
    <source>
        <dbReference type="ARBA" id="ARBA00022694"/>
    </source>
</evidence>
<accession>A0A7V4E2L5</accession>
<keyword evidence="5" id="KW-0963">Cytoplasm</keyword>
<dbReference type="EC" id="2.7.7.87" evidence="4"/>
<dbReference type="GO" id="GO:0004725">
    <property type="term" value="F:protein tyrosine phosphatase activity"/>
    <property type="evidence" value="ECO:0007669"/>
    <property type="project" value="InterPro"/>
</dbReference>
<comment type="catalytic activity">
    <reaction evidence="13">
        <text>L-threonine + hydrogencarbonate + ATP = L-threonylcarbamoyladenylate + diphosphate + H2O</text>
        <dbReference type="Rhea" id="RHEA:36407"/>
        <dbReference type="ChEBI" id="CHEBI:15377"/>
        <dbReference type="ChEBI" id="CHEBI:17544"/>
        <dbReference type="ChEBI" id="CHEBI:30616"/>
        <dbReference type="ChEBI" id="CHEBI:33019"/>
        <dbReference type="ChEBI" id="CHEBI:57926"/>
        <dbReference type="ChEBI" id="CHEBI:73682"/>
        <dbReference type="EC" id="2.7.7.87"/>
    </reaction>
</comment>
<keyword evidence="6" id="KW-0808">Transferase</keyword>
<comment type="similarity">
    <text evidence="2">Belongs to the SUA5 family.</text>
</comment>
<dbReference type="InterPro" id="IPR023485">
    <property type="entry name" value="Ptyr_pPase"/>
</dbReference>
<dbReference type="GO" id="GO:0061710">
    <property type="term" value="F:L-threonylcarbamoyladenylate synthase"/>
    <property type="evidence" value="ECO:0007669"/>
    <property type="project" value="UniProtKB-EC"/>
</dbReference>
<dbReference type="SMART" id="SM00226">
    <property type="entry name" value="LMWPc"/>
    <property type="match status" value="1"/>
</dbReference>
<evidence type="ECO:0000256" key="13">
    <source>
        <dbReference type="ARBA" id="ARBA00048366"/>
    </source>
</evidence>
<feature type="domain" description="YrdC-like" evidence="15">
    <location>
        <begin position="6"/>
        <end position="192"/>
    </location>
</feature>
<dbReference type="InterPro" id="IPR017945">
    <property type="entry name" value="DHBP_synth_RibB-like_a/b_dom"/>
</dbReference>
<keyword evidence="7" id="KW-0819">tRNA processing</keyword>
<proteinExistence type="inferred from homology"/>
<gene>
    <name evidence="16" type="ORF">ENU72_00735</name>
</gene>
<evidence type="ECO:0000256" key="9">
    <source>
        <dbReference type="ARBA" id="ARBA00022741"/>
    </source>
</evidence>
<evidence type="ECO:0000256" key="14">
    <source>
        <dbReference type="PIRSR" id="PIRSR617867-1"/>
    </source>
</evidence>
<dbReference type="NCBIfam" id="TIGR00057">
    <property type="entry name" value="L-threonylcarbamoyladenylate synthase"/>
    <property type="match status" value="1"/>
</dbReference>
<dbReference type="GO" id="GO:0006450">
    <property type="term" value="P:regulation of translational fidelity"/>
    <property type="evidence" value="ECO:0007669"/>
    <property type="project" value="TreeGrafter"/>
</dbReference>
<dbReference type="PRINTS" id="PR00719">
    <property type="entry name" value="LMWPTPASE"/>
</dbReference>
<comment type="subcellular location">
    <subcellularLocation>
        <location evidence="1">Cytoplasm</location>
    </subcellularLocation>
</comment>
<evidence type="ECO:0000256" key="8">
    <source>
        <dbReference type="ARBA" id="ARBA00022695"/>
    </source>
</evidence>
<dbReference type="InterPro" id="IPR006070">
    <property type="entry name" value="Sua5-like_dom"/>
</dbReference>
<evidence type="ECO:0000256" key="10">
    <source>
        <dbReference type="ARBA" id="ARBA00022801"/>
    </source>
</evidence>
<dbReference type="GO" id="GO:0000049">
    <property type="term" value="F:tRNA binding"/>
    <property type="evidence" value="ECO:0007669"/>
    <property type="project" value="TreeGrafter"/>
</dbReference>
<evidence type="ECO:0000313" key="16">
    <source>
        <dbReference type="EMBL" id="HGK53534.1"/>
    </source>
</evidence>
<evidence type="ECO:0000256" key="12">
    <source>
        <dbReference type="ARBA" id="ARBA00029774"/>
    </source>
</evidence>